<name>A0ABS2DK39_9BACI</name>
<dbReference type="EMBL" id="JAFELM010000035">
    <property type="protein sequence ID" value="MBM6618839.1"/>
    <property type="molecule type" value="Genomic_DNA"/>
</dbReference>
<comment type="caution">
    <text evidence="2">The sequence shown here is derived from an EMBL/GenBank/DDBJ whole genome shotgun (WGS) entry which is preliminary data.</text>
</comment>
<sequence length="48" mass="5440">MKEKNEKPSIAEGMNTEDELNRDATQEEINHGDYTEVTTLSLDENDPS</sequence>
<keyword evidence="3" id="KW-1185">Reference proteome</keyword>
<evidence type="ECO:0000313" key="3">
    <source>
        <dbReference type="Proteomes" id="UP001518925"/>
    </source>
</evidence>
<reference evidence="2 3" key="1">
    <citation type="submission" date="2021-02" db="EMBL/GenBank/DDBJ databases">
        <title>Bacillus sp. RD4P76, an endophyte from a halophyte.</title>
        <authorList>
            <person name="Sun J.-Q."/>
        </authorList>
    </citation>
    <scope>NUCLEOTIDE SEQUENCE [LARGE SCALE GENOMIC DNA]</scope>
    <source>
        <strain evidence="2 3">RD4P76</strain>
    </source>
</reference>
<protein>
    <recommendedName>
        <fullName evidence="4">DUF4025 domain-containing protein</fullName>
    </recommendedName>
</protein>
<dbReference type="RefSeq" id="WP_204204182.1">
    <property type="nucleotide sequence ID" value="NZ_JAFELM010000035.1"/>
</dbReference>
<dbReference type="Proteomes" id="UP001518925">
    <property type="component" value="Unassembled WGS sequence"/>
</dbReference>
<evidence type="ECO:0008006" key="4">
    <source>
        <dbReference type="Google" id="ProtNLM"/>
    </source>
</evidence>
<feature type="compositionally biased region" description="Basic and acidic residues" evidence="1">
    <location>
        <begin position="19"/>
        <end position="34"/>
    </location>
</feature>
<evidence type="ECO:0000313" key="2">
    <source>
        <dbReference type="EMBL" id="MBM6618839.1"/>
    </source>
</evidence>
<proteinExistence type="predicted"/>
<evidence type="ECO:0000256" key="1">
    <source>
        <dbReference type="SAM" id="MobiDB-lite"/>
    </source>
</evidence>
<feature type="region of interest" description="Disordered" evidence="1">
    <location>
        <begin position="1"/>
        <end position="48"/>
    </location>
</feature>
<accession>A0ABS2DK39</accession>
<gene>
    <name evidence="2" type="ORF">JR050_14310</name>
</gene>
<organism evidence="2 3">
    <name type="scientific">Bacillus suaedaesalsae</name>
    <dbReference type="NCBI Taxonomy" id="2810349"/>
    <lineage>
        <taxon>Bacteria</taxon>
        <taxon>Bacillati</taxon>
        <taxon>Bacillota</taxon>
        <taxon>Bacilli</taxon>
        <taxon>Bacillales</taxon>
        <taxon>Bacillaceae</taxon>
        <taxon>Bacillus</taxon>
    </lineage>
</organism>